<feature type="compositionally biased region" description="Polar residues" evidence="1">
    <location>
        <begin position="134"/>
        <end position="150"/>
    </location>
</feature>
<evidence type="ECO:0000256" key="1">
    <source>
        <dbReference type="SAM" id="MobiDB-lite"/>
    </source>
</evidence>
<sequence>MGSSFLVEIRAQKRSTITSSSSTCGTRAVSKEIRSRKSGQAKARARTCTNNRVAPTKEHATDGTTLYTLLNLGGTQLYLGFPPPRPTAAAPEGVLRAGAVREGSWRSSVSSNHRAAQTGHVPADGPVHNHDTALTHNHNKNSTLTGTDISRPTEDRRAVNATSLL</sequence>
<feature type="compositionally biased region" description="Polar residues" evidence="1">
    <location>
        <begin position="106"/>
        <end position="115"/>
    </location>
</feature>
<dbReference type="Proteomes" id="UP000024635">
    <property type="component" value="Unassembled WGS sequence"/>
</dbReference>
<protein>
    <submittedName>
        <fullName evidence="2">Uncharacterized protein</fullName>
    </submittedName>
</protein>
<gene>
    <name evidence="2" type="primary">Acey_s0593.g407</name>
    <name evidence="2" type="ORF">Y032_0593g407</name>
</gene>
<evidence type="ECO:0000313" key="3">
    <source>
        <dbReference type="Proteomes" id="UP000024635"/>
    </source>
</evidence>
<dbReference type="EMBL" id="JARK01000193">
    <property type="protein sequence ID" value="EYC40858.1"/>
    <property type="molecule type" value="Genomic_DNA"/>
</dbReference>
<accession>A0A016WP86</accession>
<evidence type="ECO:0000313" key="2">
    <source>
        <dbReference type="EMBL" id="EYC40858.1"/>
    </source>
</evidence>
<organism evidence="2 3">
    <name type="scientific">Ancylostoma ceylanicum</name>
    <dbReference type="NCBI Taxonomy" id="53326"/>
    <lineage>
        <taxon>Eukaryota</taxon>
        <taxon>Metazoa</taxon>
        <taxon>Ecdysozoa</taxon>
        <taxon>Nematoda</taxon>
        <taxon>Chromadorea</taxon>
        <taxon>Rhabditida</taxon>
        <taxon>Rhabditina</taxon>
        <taxon>Rhabditomorpha</taxon>
        <taxon>Strongyloidea</taxon>
        <taxon>Ancylostomatidae</taxon>
        <taxon>Ancylostomatinae</taxon>
        <taxon>Ancylostoma</taxon>
    </lineage>
</organism>
<comment type="caution">
    <text evidence="2">The sequence shown here is derived from an EMBL/GenBank/DDBJ whole genome shotgun (WGS) entry which is preliminary data.</text>
</comment>
<feature type="region of interest" description="Disordered" evidence="1">
    <location>
        <begin position="106"/>
        <end position="165"/>
    </location>
</feature>
<proteinExistence type="predicted"/>
<dbReference type="AlphaFoldDB" id="A0A016WP86"/>
<name>A0A016WP86_9BILA</name>
<keyword evidence="3" id="KW-1185">Reference proteome</keyword>
<reference evidence="3" key="1">
    <citation type="journal article" date="2015" name="Nat. Genet.">
        <title>The genome and transcriptome of the zoonotic hookworm Ancylostoma ceylanicum identify infection-specific gene families.</title>
        <authorList>
            <person name="Schwarz E.M."/>
            <person name="Hu Y."/>
            <person name="Antoshechkin I."/>
            <person name="Miller M.M."/>
            <person name="Sternberg P.W."/>
            <person name="Aroian R.V."/>
        </authorList>
    </citation>
    <scope>NUCLEOTIDE SEQUENCE</scope>
    <source>
        <strain evidence="3">HY135</strain>
    </source>
</reference>